<dbReference type="AlphaFoldDB" id="A0A1H4F6F5"/>
<dbReference type="InterPro" id="IPR010262">
    <property type="entry name" value="Arylsulfotransferase_bact"/>
</dbReference>
<reference evidence="2" key="1">
    <citation type="submission" date="2016-10" db="EMBL/GenBank/DDBJ databases">
        <authorList>
            <person name="Varghese N."/>
            <person name="Submissions S."/>
        </authorList>
    </citation>
    <scope>NUCLEOTIDE SEQUENCE [LARGE SCALE GENOMIC DNA]</scope>
    <source>
        <strain evidence="2">DSM 22376</strain>
    </source>
</reference>
<dbReference type="Pfam" id="PF05935">
    <property type="entry name" value="Arylsulfotrans"/>
    <property type="match status" value="1"/>
</dbReference>
<sequence>MTIHNLIKKMTVIFGIYLVVGCSGNDGNIIETISIGTHGSNQLQIQIDVVTSKKAEVFAEYWPDRIGIKGKMASLISNNGLAHSIVITNITPLTNYSYQLVTYQDGIKKTSKIYNFKSGKFLEWIQKQFEVSFKDSKLLPQEFKEGFMLLSKRETPGVAYIIDYRGNLRWYHAVDKTGFKVSRFTDDQSIISILGNNDDPASYGSEILEINLLGDTLTHLKKGEGDLQQVIHHEIIKKSKEEIVTLYVDEKIIDLRSIGGKEKDTIKGDGILILDRKGKKLWKWSVFDVMDPMKDPHLLKTKKDWMHANSLNYDKDGNFIISFYNNGQIWKVDSHNGKVIWKIGKGGTIAMPADCNFSQAHAVHINSKGNLMFFDNGVDKHQSSVFALNIDEKNQKAKLDLHIKLPVKIYNERMGSAYMIGDSAILACCSKKNKTVLVDTEGTILWTLESNFPPYRVQFIPKEKLKPFLLN</sequence>
<dbReference type="RefSeq" id="WP_091092244.1">
    <property type="nucleotide sequence ID" value="NZ_FNRD01000012.1"/>
</dbReference>
<dbReference type="STRING" id="150146.SAMN05443667_11246"/>
<dbReference type="GO" id="GO:0004062">
    <property type="term" value="F:aryl sulfotransferase activity"/>
    <property type="evidence" value="ECO:0007669"/>
    <property type="project" value="InterPro"/>
</dbReference>
<evidence type="ECO:0000313" key="1">
    <source>
        <dbReference type="EMBL" id="SEA92894.1"/>
    </source>
</evidence>
<dbReference type="Gene3D" id="2.120.10.30">
    <property type="entry name" value="TolB, C-terminal domain"/>
    <property type="match status" value="1"/>
</dbReference>
<protein>
    <submittedName>
        <fullName evidence="1">Arylsulfotransferase (ASST)</fullName>
    </submittedName>
</protein>
<evidence type="ECO:0000313" key="2">
    <source>
        <dbReference type="Proteomes" id="UP000198951"/>
    </source>
</evidence>
<dbReference type="PANTHER" id="PTHR35340">
    <property type="entry name" value="PQQ ENZYME REPEAT PROTEIN-RELATED"/>
    <property type="match status" value="1"/>
</dbReference>
<dbReference type="PANTHER" id="PTHR35340:SF5">
    <property type="entry name" value="ASST-DOMAIN-CONTAINING PROTEIN"/>
    <property type="match status" value="1"/>
</dbReference>
<dbReference type="InterPro" id="IPR011044">
    <property type="entry name" value="Quino_amine_DH_bsu"/>
</dbReference>
<dbReference type="EMBL" id="FNRD01000012">
    <property type="protein sequence ID" value="SEA92894.1"/>
    <property type="molecule type" value="Genomic_DNA"/>
</dbReference>
<organism evidence="1 2">
    <name type="scientific">Flavobacterium gillisiae</name>
    <dbReference type="NCBI Taxonomy" id="150146"/>
    <lineage>
        <taxon>Bacteria</taxon>
        <taxon>Pseudomonadati</taxon>
        <taxon>Bacteroidota</taxon>
        <taxon>Flavobacteriia</taxon>
        <taxon>Flavobacteriales</taxon>
        <taxon>Flavobacteriaceae</taxon>
        <taxon>Flavobacterium</taxon>
    </lineage>
</organism>
<name>A0A1H4F6F5_9FLAO</name>
<keyword evidence="1" id="KW-0808">Transferase</keyword>
<accession>A0A1H4F6F5</accession>
<dbReference type="SUPFAM" id="SSF50969">
    <property type="entry name" value="YVTN repeat-like/Quinoprotein amine dehydrogenase"/>
    <property type="match status" value="1"/>
</dbReference>
<proteinExistence type="predicted"/>
<dbReference type="InterPro" id="IPR053143">
    <property type="entry name" value="Arylsulfate_ST"/>
</dbReference>
<dbReference type="Proteomes" id="UP000198951">
    <property type="component" value="Unassembled WGS sequence"/>
</dbReference>
<dbReference type="OrthoDB" id="304912at2"/>
<gene>
    <name evidence="1" type="ORF">SAMN05443667_11246</name>
</gene>
<keyword evidence="2" id="KW-1185">Reference proteome</keyword>
<dbReference type="InterPro" id="IPR011042">
    <property type="entry name" value="6-blade_b-propeller_TolB-like"/>
</dbReference>